<proteinExistence type="predicted"/>
<protein>
    <submittedName>
        <fullName evidence="3">Flocculation protein FLO11-like</fullName>
    </submittedName>
</protein>
<feature type="region of interest" description="Disordered" evidence="1">
    <location>
        <begin position="151"/>
        <end position="206"/>
    </location>
</feature>
<feature type="region of interest" description="Disordered" evidence="1">
    <location>
        <begin position="224"/>
        <end position="291"/>
    </location>
</feature>
<organism evidence="3 4">
    <name type="scientific">Pyrus ussuriensis x Pyrus communis</name>
    <dbReference type="NCBI Taxonomy" id="2448454"/>
    <lineage>
        <taxon>Eukaryota</taxon>
        <taxon>Viridiplantae</taxon>
        <taxon>Streptophyta</taxon>
        <taxon>Embryophyta</taxon>
        <taxon>Tracheophyta</taxon>
        <taxon>Spermatophyta</taxon>
        <taxon>Magnoliopsida</taxon>
        <taxon>eudicotyledons</taxon>
        <taxon>Gunneridae</taxon>
        <taxon>Pentapetalae</taxon>
        <taxon>rosids</taxon>
        <taxon>fabids</taxon>
        <taxon>Rosales</taxon>
        <taxon>Rosaceae</taxon>
        <taxon>Amygdaloideae</taxon>
        <taxon>Maleae</taxon>
        <taxon>Pyrus</taxon>
    </lineage>
</organism>
<accession>A0A5N5H8V3</accession>
<feature type="region of interest" description="Disordered" evidence="1">
    <location>
        <begin position="1"/>
        <end position="30"/>
    </location>
</feature>
<feature type="compositionally biased region" description="Low complexity" evidence="1">
    <location>
        <begin position="181"/>
        <end position="196"/>
    </location>
</feature>
<dbReference type="PANTHER" id="PTHR34379">
    <property type="entry name" value="OS07G0553800 PROTEIN"/>
    <property type="match status" value="1"/>
</dbReference>
<evidence type="ECO:0000256" key="2">
    <source>
        <dbReference type="SAM" id="Phobius"/>
    </source>
</evidence>
<feature type="transmembrane region" description="Helical" evidence="2">
    <location>
        <begin position="338"/>
        <end position="369"/>
    </location>
</feature>
<dbReference type="AlphaFoldDB" id="A0A5N5H8V3"/>
<evidence type="ECO:0000313" key="4">
    <source>
        <dbReference type="Proteomes" id="UP000327157"/>
    </source>
</evidence>
<sequence>MTSMAEIQKKTITPTPSPTTSPTPSVSKSKSSCFLACFGFSRQTSHRRSRRSKSAPIIRKEANYIREDRENHKIDIEGEHSTGNTSQRSWYLISWSSWRFHTNKSATKTVPIDASGTTVTTITDKRKRPCKVVKFSSLQTKSKSGNLVSISEDVIAATTDGEPPGTPSREEAEPPPVVSDPQNTITQNPPQTNTINLGSRNHLESPKDGTCQNLFCRKIHSLRTNTTSAGSGGRKGASSNQGQPGSPAVQEARTPKSRTQTTTAVLSHSVSFPARESQTQQAPPATPSAVRHNFSKHYSSWSWSTTVSNNARSKNNNRGKVKAKGESSRANRKNLDPLFGMSIIMVTLIIMLVWGRLCAILCTSAWFYFIPRLRSAAAATATAADGYGSPHHNSVSNVSTPRALDMNSEECKKKVVLEGFLERNHRNIFP</sequence>
<dbReference type="PANTHER" id="PTHR34379:SF3">
    <property type="entry name" value="PROTEIN, PUTATIVE-RELATED"/>
    <property type="match status" value="1"/>
</dbReference>
<feature type="compositionally biased region" description="Polar residues" evidence="1">
    <location>
        <begin position="257"/>
        <end position="283"/>
    </location>
</feature>
<keyword evidence="2" id="KW-0472">Membrane</keyword>
<reference evidence="3 4" key="1">
    <citation type="submission" date="2019-09" db="EMBL/GenBank/DDBJ databases">
        <authorList>
            <person name="Ou C."/>
        </authorList>
    </citation>
    <scope>NUCLEOTIDE SEQUENCE [LARGE SCALE GENOMIC DNA]</scope>
    <source>
        <strain evidence="3">S2</strain>
        <tissue evidence="3">Leaf</tissue>
    </source>
</reference>
<gene>
    <name evidence="3" type="ORF">D8674_015718</name>
</gene>
<name>A0A5N5H8V3_9ROSA</name>
<keyword evidence="4" id="KW-1185">Reference proteome</keyword>
<keyword evidence="2" id="KW-0812">Transmembrane</keyword>
<reference evidence="4" key="2">
    <citation type="submission" date="2019-10" db="EMBL/GenBank/DDBJ databases">
        <title>A de novo genome assembly of a pear dwarfing rootstock.</title>
        <authorList>
            <person name="Wang F."/>
            <person name="Wang J."/>
            <person name="Li S."/>
            <person name="Zhang Y."/>
            <person name="Fang M."/>
            <person name="Ma L."/>
            <person name="Zhao Y."/>
            <person name="Jiang S."/>
        </authorList>
    </citation>
    <scope>NUCLEOTIDE SEQUENCE [LARGE SCALE GENOMIC DNA]</scope>
</reference>
<keyword evidence="2" id="KW-1133">Transmembrane helix</keyword>
<evidence type="ECO:0000313" key="3">
    <source>
        <dbReference type="EMBL" id="KAB2624058.1"/>
    </source>
</evidence>
<comment type="caution">
    <text evidence="3">The sequence shown here is derived from an EMBL/GenBank/DDBJ whole genome shotgun (WGS) entry which is preliminary data.</text>
</comment>
<dbReference type="OrthoDB" id="1886721at2759"/>
<feature type="region of interest" description="Disordered" evidence="1">
    <location>
        <begin position="305"/>
        <end position="329"/>
    </location>
</feature>
<evidence type="ECO:0000256" key="1">
    <source>
        <dbReference type="SAM" id="MobiDB-lite"/>
    </source>
</evidence>
<dbReference type="InterPro" id="IPR040411">
    <property type="entry name" value="At5g23160-like"/>
</dbReference>
<dbReference type="EMBL" id="SMOL01000160">
    <property type="protein sequence ID" value="KAB2624058.1"/>
    <property type="molecule type" value="Genomic_DNA"/>
</dbReference>
<dbReference type="Proteomes" id="UP000327157">
    <property type="component" value="Chromosome 16"/>
</dbReference>
<reference evidence="3 4" key="3">
    <citation type="submission" date="2019-11" db="EMBL/GenBank/DDBJ databases">
        <title>A de novo genome assembly of a pear dwarfing rootstock.</title>
        <authorList>
            <person name="Wang F."/>
            <person name="Wang J."/>
            <person name="Li S."/>
            <person name="Zhang Y."/>
            <person name="Fang M."/>
            <person name="Ma L."/>
            <person name="Zhao Y."/>
            <person name="Jiang S."/>
        </authorList>
    </citation>
    <scope>NUCLEOTIDE SEQUENCE [LARGE SCALE GENOMIC DNA]</scope>
    <source>
        <strain evidence="3">S2</strain>
        <tissue evidence="3">Leaf</tissue>
    </source>
</reference>